<dbReference type="EMBL" id="UGRI01000001">
    <property type="protein sequence ID" value="SUA21242.1"/>
    <property type="molecule type" value="Genomic_DNA"/>
</dbReference>
<dbReference type="AlphaFoldDB" id="A0A378VW11"/>
<protein>
    <submittedName>
        <fullName evidence="1">Uncharacterized protein</fullName>
    </submittedName>
</protein>
<sequence>MRRFAPKVFEIGAGGFLRAFFRDDAVDDGNRAFGGNGVARIDDFKLSLGQFFADVVGFVFKSDEYVADVALCEGGGGGASAVFKTGVF</sequence>
<organism evidence="1">
    <name type="scientific">Neisseria gonorrhoeae</name>
    <dbReference type="NCBI Taxonomy" id="485"/>
    <lineage>
        <taxon>Bacteria</taxon>
        <taxon>Pseudomonadati</taxon>
        <taxon>Pseudomonadota</taxon>
        <taxon>Betaproteobacteria</taxon>
        <taxon>Neisseriales</taxon>
        <taxon>Neisseriaceae</taxon>
        <taxon>Neisseria</taxon>
    </lineage>
</organism>
<name>A0A378VW11_NEIGO</name>
<evidence type="ECO:0000313" key="1">
    <source>
        <dbReference type="EMBL" id="SUA21242.1"/>
    </source>
</evidence>
<gene>
    <name evidence="1" type="ORF">NCTC11421_01325</name>
</gene>
<reference evidence="1" key="1">
    <citation type="submission" date="2018-06" db="EMBL/GenBank/DDBJ databases">
        <authorList>
            <consortium name="Pathogen Informatics"/>
            <person name="Doyle S."/>
        </authorList>
    </citation>
    <scope>NUCLEOTIDE SEQUENCE [LARGE SCALE GENOMIC DNA]</scope>
    <source>
        <strain evidence="1">NCTC11421</strain>
    </source>
</reference>
<proteinExistence type="predicted"/>
<accession>A0A378VW11</accession>